<reference evidence="2 3" key="1">
    <citation type="submission" date="2020-10" db="EMBL/GenBank/DDBJ databases">
        <title>ChiBAC.</title>
        <authorList>
            <person name="Zenner C."/>
            <person name="Hitch T.C.A."/>
            <person name="Clavel T."/>
        </authorList>
    </citation>
    <scope>NUCLEOTIDE SEQUENCE [LARGE SCALE GENOMIC DNA]</scope>
    <source>
        <strain evidence="2 3">DSM 109015</strain>
    </source>
</reference>
<dbReference type="InterPro" id="IPR050270">
    <property type="entry name" value="DegV_domain_contain"/>
</dbReference>
<keyword evidence="3" id="KW-1185">Reference proteome</keyword>
<gene>
    <name evidence="2" type="ORF">INF35_04270</name>
</gene>
<evidence type="ECO:0000313" key="2">
    <source>
        <dbReference type="EMBL" id="MBE5036999.1"/>
    </source>
</evidence>
<dbReference type="Gene3D" id="3.40.50.10170">
    <property type="match status" value="1"/>
</dbReference>
<organism evidence="2 3">
    <name type="scientific">Gemmiger gallinarum</name>
    <dbReference type="NCBI Taxonomy" id="2779354"/>
    <lineage>
        <taxon>Bacteria</taxon>
        <taxon>Bacillati</taxon>
        <taxon>Bacillota</taxon>
        <taxon>Clostridia</taxon>
        <taxon>Eubacteriales</taxon>
        <taxon>Gemmiger</taxon>
    </lineage>
</organism>
<dbReference type="PANTHER" id="PTHR33434:SF2">
    <property type="entry name" value="FATTY ACID-BINDING PROTEIN TM_1468"/>
    <property type="match status" value="1"/>
</dbReference>
<dbReference type="RefSeq" id="WP_193500266.1">
    <property type="nucleotide sequence ID" value="NZ_JADCKC010000001.1"/>
</dbReference>
<proteinExistence type="predicted"/>
<keyword evidence="1" id="KW-0446">Lipid-binding</keyword>
<dbReference type="NCBIfam" id="TIGR00762">
    <property type="entry name" value="DegV"/>
    <property type="match status" value="1"/>
</dbReference>
<dbReference type="InterPro" id="IPR043168">
    <property type="entry name" value="DegV_C"/>
</dbReference>
<dbReference type="SUPFAM" id="SSF82549">
    <property type="entry name" value="DAK1/DegV-like"/>
    <property type="match status" value="1"/>
</dbReference>
<dbReference type="PANTHER" id="PTHR33434">
    <property type="entry name" value="DEGV DOMAIN-CONTAINING PROTEIN DR_1986-RELATED"/>
    <property type="match status" value="1"/>
</dbReference>
<dbReference type="Pfam" id="PF02645">
    <property type="entry name" value="DegV"/>
    <property type="match status" value="1"/>
</dbReference>
<dbReference type="Proteomes" id="UP000768567">
    <property type="component" value="Unassembled WGS sequence"/>
</dbReference>
<evidence type="ECO:0000256" key="1">
    <source>
        <dbReference type="ARBA" id="ARBA00023121"/>
    </source>
</evidence>
<dbReference type="EMBL" id="JADCKC010000001">
    <property type="protein sequence ID" value="MBE5036999.1"/>
    <property type="molecule type" value="Genomic_DNA"/>
</dbReference>
<name>A0ABR9R1M1_9FIRM</name>
<dbReference type="InterPro" id="IPR003797">
    <property type="entry name" value="DegV"/>
</dbReference>
<comment type="caution">
    <text evidence="2">The sequence shown here is derived from an EMBL/GenBank/DDBJ whole genome shotgun (WGS) entry which is preliminary data.</text>
</comment>
<accession>A0ABR9R1M1</accession>
<dbReference type="PROSITE" id="PS51482">
    <property type="entry name" value="DEGV"/>
    <property type="match status" value="1"/>
</dbReference>
<protein>
    <submittedName>
        <fullName evidence="2">DegV family protein</fullName>
    </submittedName>
</protein>
<sequence length="298" mass="32391">MTMTQPGKIAVLTDSNCDLPQQYFKKYPIFRLPLVISCGGQEYRDGIDITVEEVYRRQPDETFKTSLPMRADIDATLDAIARAGYTQVIVLPLAGALSGTANQLRLIAKERTDLDIAVFDTKSASIGVGIQAVQVAQYAVAGMEFEPLKKLTAQLIEDTTALFSLDTLEYLRRGGRIGRATAVAGALLQIKPILMFDREGVITTAAKVRGRNAVQAKLLDLVEKIRADAPVTPAFNLVVCDGGVPEEGRRLEEQLKKRMPGYHQIIHGSLSATLAVHLGPNLLGAGIQLLRTTPPPLD</sequence>
<evidence type="ECO:0000313" key="3">
    <source>
        <dbReference type="Proteomes" id="UP000768567"/>
    </source>
</evidence>
<dbReference type="Gene3D" id="3.30.1180.10">
    <property type="match status" value="1"/>
</dbReference>